<dbReference type="GeneID" id="80516907"/>
<dbReference type="GO" id="GO:0006754">
    <property type="term" value="P:ATP biosynthetic process"/>
    <property type="evidence" value="ECO:0007669"/>
    <property type="project" value="TreeGrafter"/>
</dbReference>
<sequence>MEPKSKRQLKKERRAQYKLENKKKLILSSKPKLITDYQNNNIDGCGTILLTKQKGNTFLLLRYNNGIFYVPKGHRKIGEIARDGATRELERYTGIQKDDYRLLDTPFITKYVPYYHDSAHKYRGHYVNKTMYIFFALTDKFIDVEANEYGTYHWINFSDIPKLKHEENLNIVYDRIKNIAKTHL</sequence>
<comment type="cofactor">
    <cofactor evidence="2">
        <name>Mg(2+)</name>
        <dbReference type="ChEBI" id="CHEBI:18420"/>
    </cofactor>
</comment>
<reference evidence="7" key="1">
    <citation type="submission" date="2017-06" db="EMBL/GenBank/DDBJ databases">
        <authorList>
            <person name="Assis F.L."/>
            <person name="Abrahao J.S."/>
            <person name="Silva L."/>
            <person name="Khalil J.B."/>
            <person name="Rodrigues R."/>
            <person name="Silva L.S."/>
            <person name="Boratto P."/>
            <person name="Andrade M."/>
            <person name="Kroon E.G."/>
            <person name="Ribeiro B."/>
            <person name="Bergier I."/>
            <person name="Seligmann H."/>
            <person name="Ghigo E."/>
            <person name="Colson P."/>
            <person name="Levasseur A."/>
            <person name="Raoult D."/>
            <person name="Scola B.L."/>
        </authorList>
    </citation>
    <scope>NUCLEOTIDE SEQUENCE</scope>
    <source>
        <strain evidence="7">Deep ocean</strain>
    </source>
</reference>
<keyword evidence="5" id="KW-0464">Manganese</keyword>
<reference evidence="7" key="2">
    <citation type="journal article" date="2018" name="Nat. Commun.">
        <title>Tailed giant Tupanvirus possesses the most complete translational apparatus of the known virosphere.</title>
        <authorList>
            <person name="Abrahao J."/>
            <person name="Silva L."/>
            <person name="Silva L.S."/>
            <person name="Khalil J.Y.B."/>
            <person name="Rodrigues R."/>
            <person name="Arantes T."/>
            <person name="Assis F."/>
            <person name="Boratto P."/>
            <person name="Andrade M."/>
            <person name="Kroon E.G."/>
            <person name="Ribeiro B."/>
            <person name="Bergier I."/>
            <person name="Seligmann H."/>
            <person name="Ghigo E."/>
            <person name="Colson P."/>
            <person name="Levasseur A."/>
            <person name="Kroemer G."/>
            <person name="Raoult D."/>
            <person name="La Scola B."/>
        </authorList>
    </citation>
    <scope>NUCLEOTIDE SEQUENCE [LARGE SCALE GENOMIC DNA]</scope>
    <source>
        <strain evidence="7">Deep ocean</strain>
    </source>
</reference>
<dbReference type="PROSITE" id="PS51462">
    <property type="entry name" value="NUDIX"/>
    <property type="match status" value="1"/>
</dbReference>
<proteinExistence type="predicted"/>
<dbReference type="GO" id="GO:0004081">
    <property type="term" value="F:bis(5'-nucleosyl)-tetraphosphatase (asymmetrical) activity"/>
    <property type="evidence" value="ECO:0007669"/>
    <property type="project" value="TreeGrafter"/>
</dbReference>
<name>A0A6N1NCZ1_9VIRU</name>
<dbReference type="GO" id="GO:0006167">
    <property type="term" value="P:AMP biosynthetic process"/>
    <property type="evidence" value="ECO:0007669"/>
    <property type="project" value="TreeGrafter"/>
</dbReference>
<evidence type="ECO:0000256" key="5">
    <source>
        <dbReference type="ARBA" id="ARBA00023211"/>
    </source>
</evidence>
<evidence type="ECO:0000256" key="2">
    <source>
        <dbReference type="ARBA" id="ARBA00001946"/>
    </source>
</evidence>
<accession>A0A6N1NCZ1</accession>
<keyword evidence="4" id="KW-0460">Magnesium</keyword>
<dbReference type="SUPFAM" id="SSF55811">
    <property type="entry name" value="Nudix"/>
    <property type="match status" value="1"/>
</dbReference>
<dbReference type="RefSeq" id="YP_010780216.1">
    <property type="nucleotide sequence ID" value="NC_075038.1"/>
</dbReference>
<feature type="domain" description="Nudix hydrolase" evidence="6">
    <location>
        <begin position="40"/>
        <end position="177"/>
    </location>
</feature>
<dbReference type="KEGG" id="vg:80516907"/>
<evidence type="ECO:0000256" key="3">
    <source>
        <dbReference type="ARBA" id="ARBA00022801"/>
    </source>
</evidence>
<organism evidence="7">
    <name type="scientific">Tupanvirus deep ocean</name>
    <dbReference type="NCBI Taxonomy" id="2126984"/>
    <lineage>
        <taxon>Viruses</taxon>
        <taxon>Varidnaviria</taxon>
        <taxon>Bamfordvirae</taxon>
        <taxon>Nucleocytoviricota</taxon>
        <taxon>Megaviricetes</taxon>
        <taxon>Imitervirales</taxon>
        <taxon>Mimiviridae</taxon>
        <taxon>Megamimivirinae</taxon>
        <taxon>Tupanvirus</taxon>
        <taxon>Tupanvirus altamarinense</taxon>
    </lineage>
</organism>
<keyword evidence="3 7" id="KW-0378">Hydrolase</keyword>
<comment type="cofactor">
    <cofactor evidence="1">
        <name>Mn(2+)</name>
        <dbReference type="ChEBI" id="CHEBI:29035"/>
    </cofactor>
</comment>
<protein>
    <submittedName>
        <fullName evidence="7">NTP pyrophosphohydrolase</fullName>
    </submittedName>
</protein>
<dbReference type="PANTHER" id="PTHR21340">
    <property type="entry name" value="DIADENOSINE 5,5-P1,P4-TETRAPHOSPHATE PYROPHOSPHOHYDROLASE MUTT"/>
    <property type="match status" value="1"/>
</dbReference>
<dbReference type="InterPro" id="IPR051325">
    <property type="entry name" value="Nudix_hydrolase_domain"/>
</dbReference>
<dbReference type="Gene3D" id="3.90.79.10">
    <property type="entry name" value="Nucleoside Triphosphate Pyrophosphohydrolase"/>
    <property type="match status" value="1"/>
</dbReference>
<evidence type="ECO:0000313" key="7">
    <source>
        <dbReference type="EMBL" id="QKU33609.1"/>
    </source>
</evidence>
<dbReference type="InterPro" id="IPR015797">
    <property type="entry name" value="NUDIX_hydrolase-like_dom_sf"/>
</dbReference>
<evidence type="ECO:0000256" key="4">
    <source>
        <dbReference type="ARBA" id="ARBA00022842"/>
    </source>
</evidence>
<evidence type="ECO:0000259" key="6">
    <source>
        <dbReference type="PROSITE" id="PS51462"/>
    </source>
</evidence>
<dbReference type="PANTHER" id="PTHR21340:SF0">
    <property type="entry name" value="BIS(5'-NUCLEOSYL)-TETRAPHOSPHATASE [ASYMMETRICAL]"/>
    <property type="match status" value="1"/>
</dbReference>
<dbReference type="EMBL" id="MF405918">
    <property type="protein sequence ID" value="QKU33609.1"/>
    <property type="molecule type" value="Genomic_DNA"/>
</dbReference>
<dbReference type="InterPro" id="IPR000086">
    <property type="entry name" value="NUDIX_hydrolase_dom"/>
</dbReference>
<dbReference type="Pfam" id="PF00293">
    <property type="entry name" value="NUDIX"/>
    <property type="match status" value="1"/>
</dbReference>
<evidence type="ECO:0000256" key="1">
    <source>
        <dbReference type="ARBA" id="ARBA00001936"/>
    </source>
</evidence>